<accession>A0A2S0NKQ8</accession>
<proteinExistence type="predicted"/>
<evidence type="ECO:0000313" key="2">
    <source>
        <dbReference type="Proteomes" id="UP000239250"/>
    </source>
</evidence>
<sequence>MANITNIKKERINVYAVKFPKETLTKSIIGDKKDCRTWIPNLVRMKQINMLKRTEIINNGIKIK</sequence>
<dbReference type="Proteomes" id="UP000239250">
    <property type="component" value="Chromosome"/>
</dbReference>
<name>A0A2S0NKQ8_9MOLU</name>
<evidence type="ECO:0000313" key="1">
    <source>
        <dbReference type="EMBL" id="AVP49585.1"/>
    </source>
</evidence>
<dbReference type="AlphaFoldDB" id="A0A2S0NKQ8"/>
<gene>
    <name evidence="1" type="ORF">C5T88_03350</name>
</gene>
<organism evidence="1 2">
    <name type="scientific">Williamsoniiplasma luminosum</name>
    <dbReference type="NCBI Taxonomy" id="214888"/>
    <lineage>
        <taxon>Bacteria</taxon>
        <taxon>Bacillati</taxon>
        <taxon>Mycoplasmatota</taxon>
        <taxon>Mollicutes</taxon>
        <taxon>Entomoplasmatales</taxon>
        <taxon>Williamsoniiplasma</taxon>
    </lineage>
</organism>
<dbReference type="EMBL" id="CP027019">
    <property type="protein sequence ID" value="AVP49585.1"/>
    <property type="molecule type" value="Genomic_DNA"/>
</dbReference>
<reference evidence="2" key="1">
    <citation type="submission" date="2018-02" db="EMBL/GenBank/DDBJ databases">
        <title>Firefly genomes illuminate parallel origins of bioluminescence in beetles.</title>
        <authorList>
            <person name="Fallon T.R."/>
            <person name="Lower S.E.S."/>
            <person name="Behringer M."/>
            <person name="Weng J.-K."/>
        </authorList>
    </citation>
    <scope>NUCLEOTIDE SEQUENCE [LARGE SCALE GENOMIC DNA]</scope>
</reference>
<protein>
    <submittedName>
        <fullName evidence="1">Uncharacterized protein</fullName>
    </submittedName>
</protein>